<dbReference type="Pfam" id="PF08858">
    <property type="entry name" value="IDEAL"/>
    <property type="match status" value="1"/>
</dbReference>
<dbReference type="SMART" id="SM00914">
    <property type="entry name" value="IDEAL"/>
    <property type="match status" value="1"/>
</dbReference>
<organism evidence="2 3">
    <name type="scientific">Oceanobacillus oncorhynchi</name>
    <dbReference type="NCBI Taxonomy" id="545501"/>
    <lineage>
        <taxon>Bacteria</taxon>
        <taxon>Bacillati</taxon>
        <taxon>Bacillota</taxon>
        <taxon>Bacilli</taxon>
        <taxon>Bacillales</taxon>
        <taxon>Bacillaceae</taxon>
        <taxon>Oceanobacillus</taxon>
    </lineage>
</organism>
<dbReference type="OrthoDB" id="2691639at2"/>
<dbReference type="InterPro" id="IPR014957">
    <property type="entry name" value="IDEAL_dom"/>
</dbReference>
<feature type="domain" description="IDEAL" evidence="1">
    <location>
        <begin position="35"/>
        <end position="71"/>
    </location>
</feature>
<proteinExistence type="predicted"/>
<dbReference type="EMBL" id="CDGG01000001">
    <property type="protein sequence ID" value="CEI84074.1"/>
    <property type="molecule type" value="Genomic_DNA"/>
</dbReference>
<sequence length="78" mass="9533">MKQEKVVYRFFQYVGEPLTARKEMAFEEKLAAQLLLDELVFKWNKSHLEEEINQAIETNNYVDFKKYSEAYKQYVWED</sequence>
<accession>A0A0A1MWW7</accession>
<keyword evidence="3" id="KW-1185">Reference proteome</keyword>
<evidence type="ECO:0000313" key="3">
    <source>
        <dbReference type="Proteomes" id="UP000040453"/>
    </source>
</evidence>
<dbReference type="Gene3D" id="4.10.810.10">
    <property type="entry name" value="Virus Scaffolding Protein, Chain A"/>
    <property type="match status" value="1"/>
</dbReference>
<dbReference type="RefSeq" id="WP_042534671.1">
    <property type="nucleotide sequence ID" value="NZ_CAXOIH010000001.1"/>
</dbReference>
<evidence type="ECO:0000259" key="1">
    <source>
        <dbReference type="SMART" id="SM00914"/>
    </source>
</evidence>
<reference evidence="2 3" key="1">
    <citation type="submission" date="2014-11" db="EMBL/GenBank/DDBJ databases">
        <authorList>
            <person name="Urmite Genomes Urmite Genomes"/>
        </authorList>
    </citation>
    <scope>NUCLEOTIDE SEQUENCE [LARGE SCALE GENOMIC DNA]</scope>
    <source>
        <strain evidence="2 3">Oc5</strain>
    </source>
</reference>
<dbReference type="Proteomes" id="UP000040453">
    <property type="component" value="Unassembled WGS sequence"/>
</dbReference>
<dbReference type="STRING" id="545501.BN997_04007"/>
<dbReference type="InterPro" id="IPR027393">
    <property type="entry name" value="Virus_scaffolding_prot_C"/>
</dbReference>
<evidence type="ECO:0000313" key="2">
    <source>
        <dbReference type="EMBL" id="CEI84074.1"/>
    </source>
</evidence>
<protein>
    <recommendedName>
        <fullName evidence="1">IDEAL domain-containing protein</fullName>
    </recommendedName>
</protein>
<name>A0A0A1MWW7_9BACI</name>
<dbReference type="AlphaFoldDB" id="A0A0A1MWW7"/>
<gene>
    <name evidence="2" type="ORF">BN997_04007</name>
</gene>